<accession>A0A0A9BG94</accession>
<reference evidence="1" key="1">
    <citation type="submission" date="2014-09" db="EMBL/GenBank/DDBJ databases">
        <authorList>
            <person name="Magalhaes I.L.F."/>
            <person name="Oliveira U."/>
            <person name="Santos F.R."/>
            <person name="Vidigal T.H.D.A."/>
            <person name="Brescovit A.D."/>
            <person name="Santos A.J."/>
        </authorList>
    </citation>
    <scope>NUCLEOTIDE SEQUENCE</scope>
    <source>
        <tissue evidence="1">Shoot tissue taken approximately 20 cm above the soil surface</tissue>
    </source>
</reference>
<dbReference type="AlphaFoldDB" id="A0A0A9BG94"/>
<organism evidence="1">
    <name type="scientific">Arundo donax</name>
    <name type="common">Giant reed</name>
    <name type="synonym">Donax arundinaceus</name>
    <dbReference type="NCBI Taxonomy" id="35708"/>
    <lineage>
        <taxon>Eukaryota</taxon>
        <taxon>Viridiplantae</taxon>
        <taxon>Streptophyta</taxon>
        <taxon>Embryophyta</taxon>
        <taxon>Tracheophyta</taxon>
        <taxon>Spermatophyta</taxon>
        <taxon>Magnoliopsida</taxon>
        <taxon>Liliopsida</taxon>
        <taxon>Poales</taxon>
        <taxon>Poaceae</taxon>
        <taxon>PACMAD clade</taxon>
        <taxon>Arundinoideae</taxon>
        <taxon>Arundineae</taxon>
        <taxon>Arundo</taxon>
    </lineage>
</organism>
<protein>
    <submittedName>
        <fullName evidence="1">Uncharacterized protein</fullName>
    </submittedName>
</protein>
<evidence type="ECO:0000313" key="1">
    <source>
        <dbReference type="EMBL" id="JAD61138.1"/>
    </source>
</evidence>
<name>A0A0A9BG94_ARUDO</name>
<reference evidence="1" key="2">
    <citation type="journal article" date="2015" name="Data Brief">
        <title>Shoot transcriptome of the giant reed, Arundo donax.</title>
        <authorList>
            <person name="Barrero R.A."/>
            <person name="Guerrero F.D."/>
            <person name="Moolhuijzen P."/>
            <person name="Goolsby J.A."/>
            <person name="Tidwell J."/>
            <person name="Bellgard S.E."/>
            <person name="Bellgard M.I."/>
        </authorList>
    </citation>
    <scope>NUCLEOTIDE SEQUENCE</scope>
    <source>
        <tissue evidence="1">Shoot tissue taken approximately 20 cm above the soil surface</tissue>
    </source>
</reference>
<sequence length="54" mass="5763">MSCAAKEVLIKTVAEVLIKTVAQGIPTYAMSCFILSLKICKKITSAVSNYLLVG</sequence>
<proteinExistence type="predicted"/>
<dbReference type="EMBL" id="GBRH01236757">
    <property type="protein sequence ID" value="JAD61138.1"/>
    <property type="molecule type" value="Transcribed_RNA"/>
</dbReference>